<evidence type="ECO:0000256" key="4">
    <source>
        <dbReference type="ARBA" id="ARBA00022801"/>
    </source>
</evidence>
<dbReference type="AlphaFoldDB" id="A0A6M2DJ87"/>
<feature type="binding site" evidence="6">
    <location>
        <position position="774"/>
    </location>
    <ligand>
        <name>AMP</name>
        <dbReference type="ChEBI" id="CHEBI:456215"/>
    </ligand>
</feature>
<dbReference type="Gene3D" id="1.10.1300.10">
    <property type="entry name" value="3'5'-cyclic nucleotide phosphodiesterase, catalytic domain"/>
    <property type="match status" value="1"/>
</dbReference>
<dbReference type="PROSITE" id="PS00126">
    <property type="entry name" value="PDEASE_I_1"/>
    <property type="match status" value="1"/>
</dbReference>
<accession>A0A6M2DJ87</accession>
<feature type="binding site" evidence="7">
    <location>
        <position position="664"/>
    </location>
    <ligand>
        <name>Zn(2+)</name>
        <dbReference type="ChEBI" id="CHEBI:29105"/>
        <label>2</label>
    </ligand>
</feature>
<feature type="domain" description="PDEase" evidence="11">
    <location>
        <begin position="552"/>
        <end position="869"/>
    </location>
</feature>
<organism evidence="12">
    <name type="scientific">Xenopsylla cheopis</name>
    <name type="common">Oriental rat flea</name>
    <name type="synonym">Pulex cheopis</name>
    <dbReference type="NCBI Taxonomy" id="163159"/>
    <lineage>
        <taxon>Eukaryota</taxon>
        <taxon>Metazoa</taxon>
        <taxon>Ecdysozoa</taxon>
        <taxon>Arthropoda</taxon>
        <taxon>Hexapoda</taxon>
        <taxon>Insecta</taxon>
        <taxon>Pterygota</taxon>
        <taxon>Neoptera</taxon>
        <taxon>Endopterygota</taxon>
        <taxon>Siphonaptera</taxon>
        <taxon>Pulicidae</taxon>
        <taxon>Xenopsyllinae</taxon>
        <taxon>Xenopsylla</taxon>
    </lineage>
</organism>
<dbReference type="GO" id="GO:0004114">
    <property type="term" value="F:3',5'-cyclic-nucleotide phosphodiesterase activity"/>
    <property type="evidence" value="ECO:0007669"/>
    <property type="project" value="InterPro"/>
</dbReference>
<feature type="binding site" evidence="6">
    <location>
        <position position="826"/>
    </location>
    <ligand>
        <name>AMP</name>
        <dbReference type="ChEBI" id="CHEBI:456215"/>
    </ligand>
</feature>
<sequence length="883" mass="100542">MWFLMGSSQSQRSWCGCGPAIKTGGIFDGSCSSDESCNQVTSFLRCRPDFLERYLMEEVELEQLERWMIRKTQRTRKAMMQQQSAGSTNSGKCIDGYADPCANVISGNNAAAKGRKTSLSRWKFCVHADKRQMLQDLTQSLHFRPAKSQVLWELANCISSAVGADGFNLYVVNPDHILYQKQPENHLLLHPGPEATNDKFRKVNGKAKTGGSIVRHVAKFREAVRWTRNNNDSRFCEHPTDELEDISHILCQPMIQSDGHLAAVLELWRRGDQSGGAFHEEDEEISCSYLVWGGIALHYAQLYLGLQKQKKLNDFLLAVVKSIFQDMVSIDMLVKKVMNFAQRLVDADRASLFLVDNKNHELYAKIFDVGVDDENKYTRDDNKRESGQVVSASFGTLLAQESDTTIEMRSPPPQPSRTSTFPSQMQKKSENEIRFPLGTGIAGQVALTGEILNIPDAYADPRFNREVDQITGYKTETILCMPIFIRGSIIGVVQMVNKHSGVFTSEDEEAFEMFAVYCGLALHHAKLYDKIKRSEQKYRVALEVLSYHNTCTEDEFNKASGRGVPDYVPGLDDYYFDPFKVDDYQKALHAMSMFIDIFGLNRFELNSLIRFTLTVKKNYRRVPYHNWTHGFSVANTMYCIIKNSRNVFRPNECLAMYIGALCHDLDHRGKNNKFMMEMESPLAAIYSTSTMEHHHFNQTITILQQEGHNIFAKLTSGEYKYVLSHLKHCILATDLALFFPNRERLNMLVAEDNFSWNMPEHRLLVQALCMTGSDLSASAKPWDIQAETVKVIFEEFYQQGDAERAAGRQPMSMMDRELPEEQPASQVGFLTGICIPCYSILAKLIPETKPLLTQCQKNLDRWQELTEEIKQQKSDAAKNSEDK</sequence>
<reference evidence="12" key="1">
    <citation type="submission" date="2020-03" db="EMBL/GenBank/DDBJ databases">
        <title>Transcriptomic Profiling of the Digestive Tract of the Rat Flea, Xenopsylla cheopis, Following Blood Feeding and Infection with Yersinia pestis.</title>
        <authorList>
            <person name="Bland D.M."/>
            <person name="Martens C.A."/>
            <person name="Virtaneva K."/>
            <person name="Kanakabandi K."/>
            <person name="Long D."/>
            <person name="Rosenke R."/>
            <person name="Saturday G.A."/>
            <person name="Hoyt F.H."/>
            <person name="Bruno D.P."/>
            <person name="Ribeiro J.M.C."/>
            <person name="Hinnebusch J."/>
        </authorList>
    </citation>
    <scope>NUCLEOTIDE SEQUENCE</scope>
</reference>
<evidence type="ECO:0000256" key="10">
    <source>
        <dbReference type="SAM" id="MobiDB-lite"/>
    </source>
</evidence>
<dbReference type="Gene3D" id="3.30.450.40">
    <property type="match status" value="3"/>
</dbReference>
<dbReference type="Pfam" id="PF00233">
    <property type="entry name" value="PDEase_I"/>
    <property type="match status" value="1"/>
</dbReference>
<dbReference type="InterPro" id="IPR023174">
    <property type="entry name" value="PDEase_CS"/>
</dbReference>
<dbReference type="InterPro" id="IPR029016">
    <property type="entry name" value="GAF-like_dom_sf"/>
</dbReference>
<dbReference type="SMART" id="SM00471">
    <property type="entry name" value="HDc"/>
    <property type="match status" value="1"/>
</dbReference>
<evidence type="ECO:0000256" key="6">
    <source>
        <dbReference type="PIRSR" id="PIRSR623088-2"/>
    </source>
</evidence>
<evidence type="ECO:0000256" key="2">
    <source>
        <dbReference type="ARBA" id="ARBA00022535"/>
    </source>
</evidence>
<keyword evidence="9" id="KW-0175">Coiled coil</keyword>
<evidence type="ECO:0000256" key="3">
    <source>
        <dbReference type="ARBA" id="ARBA00022723"/>
    </source>
</evidence>
<dbReference type="GO" id="GO:0046872">
    <property type="term" value="F:metal ion binding"/>
    <property type="evidence" value="ECO:0007669"/>
    <property type="project" value="UniProtKB-KW"/>
</dbReference>
<feature type="binding site" evidence="7">
    <location>
        <position position="774"/>
    </location>
    <ligand>
        <name>Zn(2+)</name>
        <dbReference type="ChEBI" id="CHEBI:29105"/>
        <label>1</label>
    </ligand>
</feature>
<dbReference type="PANTHER" id="PTHR11347">
    <property type="entry name" value="CYCLIC NUCLEOTIDE PHOSPHODIESTERASE"/>
    <property type="match status" value="1"/>
</dbReference>
<dbReference type="InterPro" id="IPR003018">
    <property type="entry name" value="GAF"/>
</dbReference>
<name>A0A6M2DJ87_XENCH</name>
<feature type="binding site" evidence="7">
    <location>
        <position position="664"/>
    </location>
    <ligand>
        <name>Zn(2+)</name>
        <dbReference type="ChEBI" id="CHEBI:29105"/>
        <label>1</label>
    </ligand>
</feature>
<keyword evidence="2" id="KW-0140">cGMP</keyword>
<comment type="cofactor">
    <cofactor evidence="8">
        <name>a divalent metal cation</name>
        <dbReference type="ChEBI" id="CHEBI:60240"/>
    </cofactor>
    <text evidence="8">Binds 2 divalent metal cations per subunit. Site 1 may preferentially bind zinc ions, while site 2 has a preference for magnesium and/or manganese ions.</text>
</comment>
<protein>
    <recommendedName>
        <fullName evidence="8">Phosphodiesterase</fullName>
        <ecNumber evidence="8">3.1.4.-</ecNumber>
    </recommendedName>
</protein>
<dbReference type="SUPFAM" id="SSF109604">
    <property type="entry name" value="HD-domain/PDEase-like"/>
    <property type="match status" value="1"/>
</dbReference>
<dbReference type="CDD" id="cd00077">
    <property type="entry name" value="HDc"/>
    <property type="match status" value="1"/>
</dbReference>
<dbReference type="Pfam" id="PF01590">
    <property type="entry name" value="GAF"/>
    <property type="match status" value="1"/>
</dbReference>
<comment type="similarity">
    <text evidence="1 8">Belongs to the cyclic nucleotide phosphodiesterase family.</text>
</comment>
<dbReference type="InterPro" id="IPR002073">
    <property type="entry name" value="PDEase_catalytic_dom"/>
</dbReference>
<dbReference type="EMBL" id="GIIL01002639">
    <property type="protein sequence ID" value="NOV46365.1"/>
    <property type="molecule type" value="Transcribed_RNA"/>
</dbReference>
<dbReference type="SMART" id="SM00065">
    <property type="entry name" value="GAF"/>
    <property type="match status" value="2"/>
</dbReference>
<evidence type="ECO:0000256" key="9">
    <source>
        <dbReference type="SAM" id="Coils"/>
    </source>
</evidence>
<evidence type="ECO:0000259" key="11">
    <source>
        <dbReference type="PROSITE" id="PS51845"/>
    </source>
</evidence>
<feature type="binding site" evidence="7">
    <location>
        <position position="663"/>
    </location>
    <ligand>
        <name>Zn(2+)</name>
        <dbReference type="ChEBI" id="CHEBI:29105"/>
        <label>1</label>
    </ligand>
</feature>
<keyword evidence="3 7" id="KW-0479">Metal-binding</keyword>
<evidence type="ECO:0000256" key="1">
    <source>
        <dbReference type="ARBA" id="ARBA00007648"/>
    </source>
</evidence>
<feature type="binding site" evidence="6">
    <location>
        <position position="664"/>
    </location>
    <ligand>
        <name>AMP</name>
        <dbReference type="ChEBI" id="CHEBI:456215"/>
    </ligand>
</feature>
<proteinExistence type="inferred from homology"/>
<dbReference type="EC" id="3.1.4.-" evidence="8"/>
<dbReference type="InterPro" id="IPR023088">
    <property type="entry name" value="PDEase"/>
</dbReference>
<feature type="binding site" evidence="6">
    <location>
        <begin position="625"/>
        <end position="629"/>
    </location>
    <ligand>
        <name>AMP</name>
        <dbReference type="ChEBI" id="CHEBI:456215"/>
    </ligand>
</feature>
<dbReference type="GO" id="GO:0007165">
    <property type="term" value="P:signal transduction"/>
    <property type="evidence" value="ECO:0007669"/>
    <property type="project" value="InterPro"/>
</dbReference>
<evidence type="ECO:0000256" key="5">
    <source>
        <dbReference type="PIRSR" id="PIRSR623088-1"/>
    </source>
</evidence>
<feature type="region of interest" description="Disordered" evidence="10">
    <location>
        <begin position="405"/>
        <end position="424"/>
    </location>
</feature>
<feature type="binding site" evidence="7">
    <location>
        <position position="629"/>
    </location>
    <ligand>
        <name>Zn(2+)</name>
        <dbReference type="ChEBI" id="CHEBI:29105"/>
        <label>1</label>
    </ligand>
</feature>
<dbReference type="PRINTS" id="PR00387">
    <property type="entry name" value="PDIESTERASE1"/>
</dbReference>
<evidence type="ECO:0000256" key="8">
    <source>
        <dbReference type="RuleBase" id="RU363067"/>
    </source>
</evidence>
<dbReference type="InterPro" id="IPR036971">
    <property type="entry name" value="PDEase_catalytic_dom_sf"/>
</dbReference>
<dbReference type="InterPro" id="IPR003607">
    <property type="entry name" value="HD/PDEase_dom"/>
</dbReference>
<keyword evidence="4 8" id="KW-0378">Hydrolase</keyword>
<dbReference type="FunFam" id="1.10.1300.10:FF:000003">
    <property type="entry name" value="Phosphodiesterase"/>
    <property type="match status" value="1"/>
</dbReference>
<dbReference type="SUPFAM" id="SSF55781">
    <property type="entry name" value="GAF domain-like"/>
    <property type="match status" value="2"/>
</dbReference>
<evidence type="ECO:0000256" key="7">
    <source>
        <dbReference type="PIRSR" id="PIRSR623088-3"/>
    </source>
</evidence>
<feature type="active site" description="Proton donor" evidence="5">
    <location>
        <position position="625"/>
    </location>
</feature>
<evidence type="ECO:0000313" key="12">
    <source>
        <dbReference type="EMBL" id="NOV46365.1"/>
    </source>
</evidence>
<dbReference type="PROSITE" id="PS51845">
    <property type="entry name" value="PDEASE_I_2"/>
    <property type="match status" value="1"/>
</dbReference>
<feature type="coiled-coil region" evidence="9">
    <location>
        <begin position="852"/>
        <end position="879"/>
    </location>
</feature>